<gene>
    <name evidence="2" type="ORF">SDC9_157898</name>
</gene>
<proteinExistence type="predicted"/>
<evidence type="ECO:0000256" key="1">
    <source>
        <dbReference type="SAM" id="MobiDB-lite"/>
    </source>
</evidence>
<organism evidence="2">
    <name type="scientific">bioreactor metagenome</name>
    <dbReference type="NCBI Taxonomy" id="1076179"/>
    <lineage>
        <taxon>unclassified sequences</taxon>
        <taxon>metagenomes</taxon>
        <taxon>ecological metagenomes</taxon>
    </lineage>
</organism>
<feature type="region of interest" description="Disordered" evidence="1">
    <location>
        <begin position="27"/>
        <end position="50"/>
    </location>
</feature>
<name>A0A645FDY9_9ZZZZ</name>
<comment type="caution">
    <text evidence="2">The sequence shown here is derived from an EMBL/GenBank/DDBJ whole genome shotgun (WGS) entry which is preliminary data.</text>
</comment>
<evidence type="ECO:0000313" key="2">
    <source>
        <dbReference type="EMBL" id="MPN10603.1"/>
    </source>
</evidence>
<protein>
    <submittedName>
        <fullName evidence="2">Uncharacterized protein</fullName>
    </submittedName>
</protein>
<accession>A0A645FDY9</accession>
<sequence>MDEAHLLLRHGAERKRVGVDLPQAARQAVEQQGGGHQRREHALEGRRRHDERIDHREMLVAQRAGHVDLRVEALGCLQQVHQVQVVRPGFGPVLPRVGGGIGADVGVVPVLIGDGRARVVVLQRLSIVLAFVAEQCTEIIEPRAATARDQRIPEIVADLVA</sequence>
<reference evidence="2" key="1">
    <citation type="submission" date="2019-08" db="EMBL/GenBank/DDBJ databases">
        <authorList>
            <person name="Kucharzyk K."/>
            <person name="Murdoch R.W."/>
            <person name="Higgins S."/>
            <person name="Loffler F."/>
        </authorList>
    </citation>
    <scope>NUCLEOTIDE SEQUENCE</scope>
</reference>
<dbReference type="AlphaFoldDB" id="A0A645FDY9"/>
<feature type="compositionally biased region" description="Basic and acidic residues" evidence="1">
    <location>
        <begin position="40"/>
        <end position="50"/>
    </location>
</feature>
<dbReference type="EMBL" id="VSSQ01056767">
    <property type="protein sequence ID" value="MPN10603.1"/>
    <property type="molecule type" value="Genomic_DNA"/>
</dbReference>